<dbReference type="Pfam" id="PF01979">
    <property type="entry name" value="Amidohydro_1"/>
    <property type="match status" value="1"/>
</dbReference>
<dbReference type="HAMAP" id="MF_01518">
    <property type="entry name" value="Adenine_deamin"/>
    <property type="match status" value="1"/>
</dbReference>
<comment type="catalytic activity">
    <reaction evidence="5 6">
        <text>adenine + H2O + H(+) = hypoxanthine + NH4(+)</text>
        <dbReference type="Rhea" id="RHEA:23688"/>
        <dbReference type="ChEBI" id="CHEBI:15377"/>
        <dbReference type="ChEBI" id="CHEBI:15378"/>
        <dbReference type="ChEBI" id="CHEBI:16708"/>
        <dbReference type="ChEBI" id="CHEBI:17368"/>
        <dbReference type="ChEBI" id="CHEBI:28938"/>
        <dbReference type="EC" id="3.5.4.2"/>
    </reaction>
</comment>
<keyword evidence="4 6" id="KW-0464">Manganese</keyword>
<evidence type="ECO:0000256" key="5">
    <source>
        <dbReference type="ARBA" id="ARBA00047720"/>
    </source>
</evidence>
<accession>A0A917HPN4</accession>
<dbReference type="Gene3D" id="2.30.40.10">
    <property type="entry name" value="Urease, subunit C, domain 1"/>
    <property type="match status" value="1"/>
</dbReference>
<evidence type="ECO:0000259" key="7">
    <source>
        <dbReference type="Pfam" id="PF01979"/>
    </source>
</evidence>
<comment type="similarity">
    <text evidence="1 6">Belongs to the metallo-dependent hydrolases superfamily. Adenine deaminase family.</text>
</comment>
<dbReference type="EC" id="3.5.4.2" evidence="2 6"/>
<feature type="domain" description="Adenine deaminase C-terminal" evidence="8">
    <location>
        <begin position="430"/>
        <end position="595"/>
    </location>
</feature>
<comment type="caution">
    <text evidence="9">The sequence shown here is derived from an EMBL/GenBank/DDBJ whole genome shotgun (WGS) entry which is preliminary data.</text>
</comment>
<dbReference type="EMBL" id="BMHY01000016">
    <property type="protein sequence ID" value="GGG86408.1"/>
    <property type="molecule type" value="Genomic_DNA"/>
</dbReference>
<keyword evidence="10" id="KW-1185">Reference proteome</keyword>
<dbReference type="SUPFAM" id="SSF51338">
    <property type="entry name" value="Composite domain of metallo-dependent hydrolases"/>
    <property type="match status" value="1"/>
</dbReference>
<dbReference type="PANTHER" id="PTHR11113:SF2">
    <property type="entry name" value="ADENINE DEAMINASE"/>
    <property type="match status" value="1"/>
</dbReference>
<dbReference type="Pfam" id="PF13382">
    <property type="entry name" value="Adenine_deam_C"/>
    <property type="match status" value="1"/>
</dbReference>
<gene>
    <name evidence="6 9" type="primary">ade</name>
    <name evidence="9" type="ORF">GCM10010918_50750</name>
</gene>
<dbReference type="InterPro" id="IPR006680">
    <property type="entry name" value="Amidohydro-rel"/>
</dbReference>
<organism evidence="9 10">
    <name type="scientific">Paenibacillus radicis</name>
    <name type="common">ex Gao et al. 2016</name>
    <dbReference type="NCBI Taxonomy" id="1737354"/>
    <lineage>
        <taxon>Bacteria</taxon>
        <taxon>Bacillati</taxon>
        <taxon>Bacillota</taxon>
        <taxon>Bacilli</taxon>
        <taxon>Bacillales</taxon>
        <taxon>Paenibacillaceae</taxon>
        <taxon>Paenibacillus</taxon>
    </lineage>
</organism>
<evidence type="ECO:0000256" key="1">
    <source>
        <dbReference type="ARBA" id="ARBA00006773"/>
    </source>
</evidence>
<evidence type="ECO:0000313" key="9">
    <source>
        <dbReference type="EMBL" id="GGG86408.1"/>
    </source>
</evidence>
<dbReference type="SUPFAM" id="SSF51556">
    <property type="entry name" value="Metallo-dependent hydrolases"/>
    <property type="match status" value="1"/>
</dbReference>
<dbReference type="PANTHER" id="PTHR11113">
    <property type="entry name" value="N-ACETYLGLUCOSAMINE-6-PHOSPHATE DEACETYLASE"/>
    <property type="match status" value="1"/>
</dbReference>
<protein>
    <recommendedName>
        <fullName evidence="2 6">Adenine deaminase</fullName>
        <shortName evidence="6">Adenase</shortName>
        <shortName evidence="6">Adenine aminase</shortName>
        <ecNumber evidence="2 6">3.5.4.2</ecNumber>
    </recommendedName>
</protein>
<evidence type="ECO:0000256" key="6">
    <source>
        <dbReference type="HAMAP-Rule" id="MF_01518"/>
    </source>
</evidence>
<proteinExistence type="inferred from homology"/>
<evidence type="ECO:0000256" key="2">
    <source>
        <dbReference type="ARBA" id="ARBA00012782"/>
    </source>
</evidence>
<dbReference type="InterPro" id="IPR006679">
    <property type="entry name" value="Adenine_deam"/>
</dbReference>
<evidence type="ECO:0000256" key="3">
    <source>
        <dbReference type="ARBA" id="ARBA00022801"/>
    </source>
</evidence>
<feature type="domain" description="Amidohydrolase-related" evidence="7">
    <location>
        <begin position="82"/>
        <end position="373"/>
    </location>
</feature>
<dbReference type="Gene3D" id="3.20.20.140">
    <property type="entry name" value="Metal-dependent hydrolases"/>
    <property type="match status" value="1"/>
</dbReference>
<dbReference type="InterPro" id="IPR011059">
    <property type="entry name" value="Metal-dep_hydrolase_composite"/>
</dbReference>
<dbReference type="Proteomes" id="UP000600247">
    <property type="component" value="Unassembled WGS sequence"/>
</dbReference>
<dbReference type="GO" id="GO:0000034">
    <property type="term" value="F:adenine deaminase activity"/>
    <property type="evidence" value="ECO:0007669"/>
    <property type="project" value="UniProtKB-UniRule"/>
</dbReference>
<evidence type="ECO:0000256" key="4">
    <source>
        <dbReference type="ARBA" id="ARBA00023211"/>
    </source>
</evidence>
<comment type="cofactor">
    <cofactor evidence="6">
        <name>Mn(2+)</name>
        <dbReference type="ChEBI" id="CHEBI:29035"/>
    </cofactor>
</comment>
<keyword evidence="3 6" id="KW-0378">Hydrolase</keyword>
<dbReference type="InterPro" id="IPR032466">
    <property type="entry name" value="Metal_Hydrolase"/>
</dbReference>
<reference evidence="9 10" key="1">
    <citation type="journal article" date="2014" name="Int. J. Syst. Evol. Microbiol.">
        <title>Complete genome sequence of Corynebacterium casei LMG S-19264T (=DSM 44701T), isolated from a smear-ripened cheese.</title>
        <authorList>
            <consortium name="US DOE Joint Genome Institute (JGI-PGF)"/>
            <person name="Walter F."/>
            <person name="Albersmeier A."/>
            <person name="Kalinowski J."/>
            <person name="Ruckert C."/>
        </authorList>
    </citation>
    <scope>NUCLEOTIDE SEQUENCE [LARGE SCALE GENOMIC DNA]</scope>
    <source>
        <strain evidence="9 10">CGMCC 1.15286</strain>
    </source>
</reference>
<sequence length="606" mass="64493">MTANLFSRPHLADCIPDLVAFARGEKKATLFIKGGTLVNVVSGEILPETSVAVVGTRIAYVGPYVEGMIGKETQVIEANGRYIAPGLLDGHCHIESSLLSVTQFANAVLPLGTTGGFFDPHEISNVLGLPGLRIMLDEARQTPMAAYMQVASCVPATSSEFETSGAEFGPEEVAEALSWGPDMIALGEVMNFPGVVFGDPKMIGEIQAALRAGKLVDGHYTWPSQDPRLSAYAAAGVTGCHESITKEDAAARVRLGIYAKLRRGSAWHDVEATIKAHTEMGLDSRRMLLVSDDRICDSLKEEGHMNFIVRHAIQQGVKPVTAFQMATLNTAERFGVARDVGSVTPGSIADIILLDGNLAEVNVVMTIARGQVVAENGQMTIELAPFEYPAYAVNSVKLEKKLSAADFVIKAPVASGTAKVRVAEVIENNVETKEIVVDVLVKDSKLDIKPESGLSKMALFERHGKTGGSAFGVVGGVGFNRPAAISMTVAHDSHNVLVIGNDDELMSKAANSVIGMQGGIAVATEDGIVEFPLRLAGLMSTEPYETVVQQMKDISGALVHAGCTMNYAFMTLSLLALVVIPTLHISDTGLIRVSESGFERVSLFVE</sequence>
<dbReference type="AlphaFoldDB" id="A0A917HPN4"/>
<evidence type="ECO:0000313" key="10">
    <source>
        <dbReference type="Proteomes" id="UP000600247"/>
    </source>
</evidence>
<dbReference type="InterPro" id="IPR026912">
    <property type="entry name" value="Adenine_deam_C"/>
</dbReference>
<dbReference type="GO" id="GO:0006146">
    <property type="term" value="P:adenine catabolic process"/>
    <property type="evidence" value="ECO:0007669"/>
    <property type="project" value="InterPro"/>
</dbReference>
<evidence type="ECO:0000259" key="8">
    <source>
        <dbReference type="Pfam" id="PF13382"/>
    </source>
</evidence>
<name>A0A917HPN4_9BACL</name>